<dbReference type="EMBL" id="WUAV01000002">
    <property type="protein sequence ID" value="KAF1764365.1"/>
    <property type="molecule type" value="Genomic_DNA"/>
</dbReference>
<protein>
    <submittedName>
        <fullName evidence="1">Uncharacterized protein</fullName>
    </submittedName>
</protein>
<dbReference type="Proteomes" id="UP000483820">
    <property type="component" value="Chromosome II"/>
</dbReference>
<name>A0A6A5HAX7_CAERE</name>
<gene>
    <name evidence="1" type="ORF">GCK72_004312</name>
</gene>
<reference evidence="1 2" key="1">
    <citation type="submission" date="2019-12" db="EMBL/GenBank/DDBJ databases">
        <title>Chromosome-level assembly of the Caenorhabditis remanei genome.</title>
        <authorList>
            <person name="Teterina A.A."/>
            <person name="Willis J.H."/>
            <person name="Phillips P.C."/>
        </authorList>
    </citation>
    <scope>NUCLEOTIDE SEQUENCE [LARGE SCALE GENOMIC DNA]</scope>
    <source>
        <strain evidence="1 2">PX506</strain>
        <tissue evidence="1">Whole organism</tissue>
    </source>
</reference>
<dbReference type="CTD" id="78773855"/>
<sequence>MMDHLTNHDPILLPCVEPCCVVVSREEIVYTSNHRSSLVKMESLDDEYEPNMDGGDEEVEEDGIYGGDQYVGYGRFGIWEEQELMADL</sequence>
<dbReference type="AlphaFoldDB" id="A0A6A5HAX7"/>
<dbReference type="GeneID" id="78773855"/>
<proteinExistence type="predicted"/>
<organism evidence="1 2">
    <name type="scientific">Caenorhabditis remanei</name>
    <name type="common">Caenorhabditis vulgaris</name>
    <dbReference type="NCBI Taxonomy" id="31234"/>
    <lineage>
        <taxon>Eukaryota</taxon>
        <taxon>Metazoa</taxon>
        <taxon>Ecdysozoa</taxon>
        <taxon>Nematoda</taxon>
        <taxon>Chromadorea</taxon>
        <taxon>Rhabditida</taxon>
        <taxon>Rhabditina</taxon>
        <taxon>Rhabditomorpha</taxon>
        <taxon>Rhabditoidea</taxon>
        <taxon>Rhabditidae</taxon>
        <taxon>Peloderinae</taxon>
        <taxon>Caenorhabditis</taxon>
    </lineage>
</organism>
<dbReference type="KEGG" id="crq:GCK72_004312"/>
<dbReference type="RefSeq" id="XP_053588790.1">
    <property type="nucleotide sequence ID" value="XM_053724596.1"/>
</dbReference>
<evidence type="ECO:0000313" key="2">
    <source>
        <dbReference type="Proteomes" id="UP000483820"/>
    </source>
</evidence>
<evidence type="ECO:0000313" key="1">
    <source>
        <dbReference type="EMBL" id="KAF1764365.1"/>
    </source>
</evidence>
<comment type="caution">
    <text evidence="1">The sequence shown here is derived from an EMBL/GenBank/DDBJ whole genome shotgun (WGS) entry which is preliminary data.</text>
</comment>
<accession>A0A6A5HAX7</accession>